<keyword evidence="1" id="KW-0812">Transmembrane</keyword>
<keyword evidence="1" id="KW-1133">Transmembrane helix</keyword>
<dbReference type="RefSeq" id="WP_152226147.1">
    <property type="nucleotide sequence ID" value="NZ_BAAALV010000002.1"/>
</dbReference>
<evidence type="ECO:0000256" key="1">
    <source>
        <dbReference type="SAM" id="Phobius"/>
    </source>
</evidence>
<organism evidence="2 3">
    <name type="scientific">Arthrobacter gandavensis</name>
    <dbReference type="NCBI Taxonomy" id="169960"/>
    <lineage>
        <taxon>Bacteria</taxon>
        <taxon>Bacillati</taxon>
        <taxon>Actinomycetota</taxon>
        <taxon>Actinomycetes</taxon>
        <taxon>Micrococcales</taxon>
        <taxon>Micrococcaceae</taxon>
        <taxon>Arthrobacter</taxon>
    </lineage>
</organism>
<name>A0ABN2P2D2_9MICC</name>
<comment type="caution">
    <text evidence="2">The sequence shown here is derived from an EMBL/GenBank/DDBJ whole genome shotgun (WGS) entry which is preliminary data.</text>
</comment>
<accession>A0ABN2P2D2</accession>
<reference evidence="2 3" key="1">
    <citation type="journal article" date="2019" name="Int. J. Syst. Evol. Microbiol.">
        <title>The Global Catalogue of Microorganisms (GCM) 10K type strain sequencing project: providing services to taxonomists for standard genome sequencing and annotation.</title>
        <authorList>
            <consortium name="The Broad Institute Genomics Platform"/>
            <consortium name="The Broad Institute Genome Sequencing Center for Infectious Disease"/>
            <person name="Wu L."/>
            <person name="Ma J."/>
        </authorList>
    </citation>
    <scope>NUCLEOTIDE SEQUENCE [LARGE SCALE GENOMIC DNA]</scope>
    <source>
        <strain evidence="2 3">JCM 13316</strain>
    </source>
</reference>
<feature type="transmembrane region" description="Helical" evidence="1">
    <location>
        <begin position="210"/>
        <end position="227"/>
    </location>
</feature>
<feature type="transmembrane region" description="Helical" evidence="1">
    <location>
        <begin position="64"/>
        <end position="90"/>
    </location>
</feature>
<keyword evidence="3" id="KW-1185">Reference proteome</keyword>
<protein>
    <submittedName>
        <fullName evidence="2">DUF1648 domain-containing protein</fullName>
    </submittedName>
</protein>
<feature type="transmembrane region" description="Helical" evidence="1">
    <location>
        <begin position="135"/>
        <end position="158"/>
    </location>
</feature>
<feature type="transmembrane region" description="Helical" evidence="1">
    <location>
        <begin position="21"/>
        <end position="44"/>
    </location>
</feature>
<gene>
    <name evidence="2" type="ORF">GCM10009688_14300</name>
</gene>
<sequence>MENSELKDRPGQGEIAYNRRWLIGLVTGLFALGIAAAAWMASVAGRLPDPMASHWGPNGVDGYMSLWGNAGIAVFVGGGSGALIAGLSILTRGYSAFTARLGVGFGVGFGMLMTGLAVAVAAGQLDLADASQAEISGPVMWAAAVAGCIAGGVSGWLYRPAEVDRTPSPATDAAAAEAASEESALAADARRAAASGESLVIKVSMGPAKWLLCLGTGAVVALSLVFLHPALALLGIPTAVLLWIFCSGKAVIDDAGVRVLAGGFWKLMPLSHREIQAASVQDIQAMDFGGWGYRLTGGSVGFIMRSGPALVLTAGFKQRFVISMPDAGTAALACALVNAHRTGLRDESRPPGV</sequence>
<evidence type="ECO:0000313" key="2">
    <source>
        <dbReference type="EMBL" id="GAA1910520.1"/>
    </source>
</evidence>
<dbReference type="Proteomes" id="UP001500784">
    <property type="component" value="Unassembled WGS sequence"/>
</dbReference>
<evidence type="ECO:0000313" key="3">
    <source>
        <dbReference type="Proteomes" id="UP001500784"/>
    </source>
</evidence>
<dbReference type="EMBL" id="BAAALV010000002">
    <property type="protein sequence ID" value="GAA1910520.1"/>
    <property type="molecule type" value="Genomic_DNA"/>
</dbReference>
<keyword evidence="1" id="KW-0472">Membrane</keyword>
<proteinExistence type="predicted"/>
<feature type="transmembrane region" description="Helical" evidence="1">
    <location>
        <begin position="102"/>
        <end position="123"/>
    </location>
</feature>